<keyword evidence="3" id="KW-1185">Reference proteome</keyword>
<dbReference type="EMBL" id="BQXU01000007">
    <property type="protein sequence ID" value="GKT43560.1"/>
    <property type="molecule type" value="Genomic_DNA"/>
</dbReference>
<proteinExistence type="predicted"/>
<sequence length="155" mass="17280">MSTSTFDPHARPLPLIVKSKKSSRISDLISRKPPQSPSTTPIPYTPLKDGEIRLINLHPVEPSSPIILTTEIVSIASADYTALSYVWGDASQTVSIHVDNHVFQATKNLYVALENIRLFLKPSSSKVIPLWVNAVSINQRDLAERSRQVSHMRQI</sequence>
<dbReference type="InterPro" id="IPR010730">
    <property type="entry name" value="HET"/>
</dbReference>
<organism evidence="2 3">
    <name type="scientific">Colletotrichum spaethianum</name>
    <dbReference type="NCBI Taxonomy" id="700344"/>
    <lineage>
        <taxon>Eukaryota</taxon>
        <taxon>Fungi</taxon>
        <taxon>Dikarya</taxon>
        <taxon>Ascomycota</taxon>
        <taxon>Pezizomycotina</taxon>
        <taxon>Sordariomycetes</taxon>
        <taxon>Hypocreomycetidae</taxon>
        <taxon>Glomerellales</taxon>
        <taxon>Glomerellaceae</taxon>
        <taxon>Colletotrichum</taxon>
        <taxon>Colletotrichum spaethianum species complex</taxon>
    </lineage>
</organism>
<evidence type="ECO:0000313" key="2">
    <source>
        <dbReference type="EMBL" id="GKT43560.1"/>
    </source>
</evidence>
<dbReference type="PANTHER" id="PTHR24148:SF73">
    <property type="entry name" value="HET DOMAIN PROTEIN (AFU_ORTHOLOGUE AFUA_8G01020)"/>
    <property type="match status" value="1"/>
</dbReference>
<dbReference type="InterPro" id="IPR052895">
    <property type="entry name" value="HetReg/Transcr_Mod"/>
</dbReference>
<dbReference type="Proteomes" id="UP001055115">
    <property type="component" value="Unassembled WGS sequence"/>
</dbReference>
<name>A0AA37LBK4_9PEZI</name>
<protein>
    <submittedName>
        <fullName evidence="2">Heterokaryon incompatibility protein 6, OR allele</fullName>
    </submittedName>
</protein>
<reference evidence="2 3" key="1">
    <citation type="submission" date="2022-03" db="EMBL/GenBank/DDBJ databases">
        <title>Genome data of Colletotrichum spp.</title>
        <authorList>
            <person name="Utami Y.D."/>
            <person name="Hiruma K."/>
        </authorList>
    </citation>
    <scope>NUCLEOTIDE SEQUENCE [LARGE SCALE GENOMIC DNA]</scope>
    <source>
        <strain evidence="2 3">MAFF 239500</strain>
    </source>
</reference>
<feature type="domain" description="Heterokaryon incompatibility" evidence="1">
    <location>
        <begin position="80"/>
        <end position="155"/>
    </location>
</feature>
<evidence type="ECO:0000313" key="3">
    <source>
        <dbReference type="Proteomes" id="UP001055115"/>
    </source>
</evidence>
<dbReference type="PANTHER" id="PTHR24148">
    <property type="entry name" value="ANKYRIN REPEAT DOMAIN-CONTAINING PROTEIN 39 HOMOLOG-RELATED"/>
    <property type="match status" value="1"/>
</dbReference>
<accession>A0AA37LBK4</accession>
<dbReference type="AlphaFoldDB" id="A0AA37LBK4"/>
<gene>
    <name evidence="2" type="ORF">ColSpa_03741</name>
</gene>
<dbReference type="GeneID" id="73324543"/>
<dbReference type="RefSeq" id="XP_049125910.1">
    <property type="nucleotide sequence ID" value="XM_049269953.1"/>
</dbReference>
<comment type="caution">
    <text evidence="2">The sequence shown here is derived from an EMBL/GenBank/DDBJ whole genome shotgun (WGS) entry which is preliminary data.</text>
</comment>
<evidence type="ECO:0000259" key="1">
    <source>
        <dbReference type="Pfam" id="PF06985"/>
    </source>
</evidence>
<dbReference type="Pfam" id="PF06985">
    <property type="entry name" value="HET"/>
    <property type="match status" value="1"/>
</dbReference>